<gene>
    <name evidence="7" type="ORF">SCF082_LOCUS48084</name>
</gene>
<dbReference type="EC" id="1.8.4.11" evidence="2"/>
<dbReference type="SUPFAM" id="SSF55068">
    <property type="entry name" value="Peptide methionine sulfoxide reductase"/>
    <property type="match status" value="1"/>
</dbReference>
<feature type="signal peptide" evidence="5">
    <location>
        <begin position="1"/>
        <end position="24"/>
    </location>
</feature>
<keyword evidence="5" id="KW-0732">Signal</keyword>
<evidence type="ECO:0000256" key="2">
    <source>
        <dbReference type="ARBA" id="ARBA00012502"/>
    </source>
</evidence>
<feature type="chain" id="PRO_5046256799" description="peptide-methionine (S)-S-oxide reductase" evidence="5">
    <location>
        <begin position="25"/>
        <end position="242"/>
    </location>
</feature>
<accession>A0ABP0RSA6</accession>
<evidence type="ECO:0000256" key="1">
    <source>
        <dbReference type="ARBA" id="ARBA00005591"/>
    </source>
</evidence>
<evidence type="ECO:0000313" key="8">
    <source>
        <dbReference type="Proteomes" id="UP001642464"/>
    </source>
</evidence>
<dbReference type="PROSITE" id="PS51257">
    <property type="entry name" value="PROKAR_LIPOPROTEIN"/>
    <property type="match status" value="1"/>
</dbReference>
<protein>
    <recommendedName>
        <fullName evidence="2">peptide-methionine (S)-S-oxide reductase</fullName>
        <ecNumber evidence="2">1.8.4.11</ecNumber>
    </recommendedName>
    <alternativeName>
        <fullName evidence="4">Peptide-methionine (S)-S-oxide reductase</fullName>
    </alternativeName>
</protein>
<keyword evidence="3" id="KW-0560">Oxidoreductase</keyword>
<reference evidence="7 8" key="1">
    <citation type="submission" date="2024-02" db="EMBL/GenBank/DDBJ databases">
        <authorList>
            <person name="Chen Y."/>
            <person name="Shah S."/>
            <person name="Dougan E. K."/>
            <person name="Thang M."/>
            <person name="Chan C."/>
        </authorList>
    </citation>
    <scope>NUCLEOTIDE SEQUENCE [LARGE SCALE GENOMIC DNA]</scope>
</reference>
<proteinExistence type="inferred from homology"/>
<sequence length="242" mass="26321">MPMNQRYYLSFLLPSLFLSGCADAALPQACAHPDPSIRSGDTEVKVYFGCGCFWHVQHEFVVDEMTKLCRQDGNITARTAYAGGTHMDNGLVCYHNALGKADYGQLGHSEVVSMSVPVSAFATFAQTFWDICPKGVRRDVQDIGGEYRSVVGLPGGIHSSLMKDLASSATAKLVPGTGNEGDTLGSDTVIVYDSDHFPAHVAEKYHQFHDDMMDHYGGAYHALRGFADNTKCPGDQSWSIIS</sequence>
<evidence type="ECO:0000256" key="4">
    <source>
        <dbReference type="ARBA" id="ARBA00030643"/>
    </source>
</evidence>
<evidence type="ECO:0000256" key="5">
    <source>
        <dbReference type="SAM" id="SignalP"/>
    </source>
</evidence>
<dbReference type="Gene3D" id="3.30.1060.10">
    <property type="entry name" value="Peptide methionine sulphoxide reductase MsrA"/>
    <property type="match status" value="1"/>
</dbReference>
<dbReference type="EMBL" id="CAXAMM010042084">
    <property type="protein sequence ID" value="CAK9102904.1"/>
    <property type="molecule type" value="Genomic_DNA"/>
</dbReference>
<dbReference type="InterPro" id="IPR036509">
    <property type="entry name" value="Met_Sox_Rdtase_MsrA_sf"/>
</dbReference>
<dbReference type="Proteomes" id="UP001642464">
    <property type="component" value="Unassembled WGS sequence"/>
</dbReference>
<comment type="caution">
    <text evidence="7">The sequence shown here is derived from an EMBL/GenBank/DDBJ whole genome shotgun (WGS) entry which is preliminary data.</text>
</comment>
<feature type="domain" description="Peptide methionine sulphoxide reductase MsrA" evidence="6">
    <location>
        <begin position="45"/>
        <end position="207"/>
    </location>
</feature>
<dbReference type="Pfam" id="PF01625">
    <property type="entry name" value="PMSR"/>
    <property type="match status" value="1"/>
</dbReference>
<keyword evidence="8" id="KW-1185">Reference proteome</keyword>
<evidence type="ECO:0000313" key="7">
    <source>
        <dbReference type="EMBL" id="CAK9102904.1"/>
    </source>
</evidence>
<organism evidence="7 8">
    <name type="scientific">Durusdinium trenchii</name>
    <dbReference type="NCBI Taxonomy" id="1381693"/>
    <lineage>
        <taxon>Eukaryota</taxon>
        <taxon>Sar</taxon>
        <taxon>Alveolata</taxon>
        <taxon>Dinophyceae</taxon>
        <taxon>Suessiales</taxon>
        <taxon>Symbiodiniaceae</taxon>
        <taxon>Durusdinium</taxon>
    </lineage>
</organism>
<comment type="similarity">
    <text evidence="1">Belongs to the MsrA Met sulfoxide reductase family.</text>
</comment>
<dbReference type="InterPro" id="IPR002569">
    <property type="entry name" value="Met_Sox_Rdtase_MsrA_dom"/>
</dbReference>
<name>A0ABP0RSA6_9DINO</name>
<evidence type="ECO:0000259" key="6">
    <source>
        <dbReference type="Pfam" id="PF01625"/>
    </source>
</evidence>
<evidence type="ECO:0000256" key="3">
    <source>
        <dbReference type="ARBA" id="ARBA00023002"/>
    </source>
</evidence>